<dbReference type="HOGENOM" id="CLU_1766617_0_0_10"/>
<proteinExistence type="predicted"/>
<dbReference type="PROSITE" id="PS51257">
    <property type="entry name" value="PROKAR_LIPOPROTEIN"/>
    <property type="match status" value="1"/>
</dbReference>
<evidence type="ECO:0000313" key="1">
    <source>
        <dbReference type="EMBL" id="EAR15418.1"/>
    </source>
</evidence>
<protein>
    <recommendedName>
        <fullName evidence="3">Lipoprotein</fullName>
    </recommendedName>
</protein>
<evidence type="ECO:0000313" key="2">
    <source>
        <dbReference type="Proteomes" id="UP000009049"/>
    </source>
</evidence>
<sequence>MKTPLFIIAVLCLAYILGGCEKDEPEQLASTALTYRQINKHWDAGGDRGLENFIDDTFQGLPAYSDRWLLNKNRKNRYALVVINPNSTQTTPKINGVPFYQYNGIWYIYSKQGGKQDRGDELIEFQRPDGEPVREFVDLQREQVYSY</sequence>
<gene>
    <name evidence="1" type="ordered locus">RB2501_13859</name>
</gene>
<name>A4CKL9_ROBBH</name>
<evidence type="ECO:0008006" key="3">
    <source>
        <dbReference type="Google" id="ProtNLM"/>
    </source>
</evidence>
<dbReference type="RefSeq" id="WP_015754735.1">
    <property type="nucleotide sequence ID" value="NC_013222.1"/>
</dbReference>
<dbReference type="STRING" id="313596.RB2501_13859"/>
<dbReference type="KEGG" id="rbi:RB2501_13859"/>
<accession>A4CKL9</accession>
<keyword evidence="2" id="KW-1185">Reference proteome</keyword>
<dbReference type="AlphaFoldDB" id="A4CKL9"/>
<reference evidence="1 2" key="1">
    <citation type="journal article" date="2009" name="J. Bacteriol.">
        <title>Complete genome sequence of Robiginitalea biformata HTCC2501.</title>
        <authorList>
            <person name="Oh H.M."/>
            <person name="Giovannoni S.J."/>
            <person name="Lee K."/>
            <person name="Ferriera S."/>
            <person name="Johnson J."/>
            <person name="Cho J.C."/>
        </authorList>
    </citation>
    <scope>NUCLEOTIDE SEQUENCE [LARGE SCALE GENOMIC DNA]</scope>
    <source>
        <strain evidence="2">ATCC BAA-864 / HTCC2501 / KCTC 12146</strain>
    </source>
</reference>
<organism evidence="1 2">
    <name type="scientific">Robiginitalea biformata (strain ATCC BAA-864 / DSM 15991 / KCTC 12146 / HTCC2501)</name>
    <dbReference type="NCBI Taxonomy" id="313596"/>
    <lineage>
        <taxon>Bacteria</taxon>
        <taxon>Pseudomonadati</taxon>
        <taxon>Bacteroidota</taxon>
        <taxon>Flavobacteriia</taxon>
        <taxon>Flavobacteriales</taxon>
        <taxon>Flavobacteriaceae</taxon>
        <taxon>Robiginitalea</taxon>
    </lineage>
</organism>
<dbReference type="EMBL" id="CP001712">
    <property type="protein sequence ID" value="EAR15418.1"/>
    <property type="molecule type" value="Genomic_DNA"/>
</dbReference>
<dbReference type="Proteomes" id="UP000009049">
    <property type="component" value="Chromosome"/>
</dbReference>